<organism evidence="1 2">
    <name type="scientific">Heterobasidion irregulare (strain TC 32-1)</name>
    <dbReference type="NCBI Taxonomy" id="747525"/>
    <lineage>
        <taxon>Eukaryota</taxon>
        <taxon>Fungi</taxon>
        <taxon>Dikarya</taxon>
        <taxon>Basidiomycota</taxon>
        <taxon>Agaricomycotina</taxon>
        <taxon>Agaricomycetes</taxon>
        <taxon>Russulales</taxon>
        <taxon>Bondarzewiaceae</taxon>
        <taxon>Heterobasidion</taxon>
        <taxon>Heterobasidion annosum species complex</taxon>
    </lineage>
</organism>
<protein>
    <submittedName>
        <fullName evidence="1">Uncharacterized protein</fullName>
    </submittedName>
</protein>
<name>W4KHY4_HETIT</name>
<accession>W4KHY4</accession>
<evidence type="ECO:0000313" key="1">
    <source>
        <dbReference type="EMBL" id="ETW84691.1"/>
    </source>
</evidence>
<dbReference type="AlphaFoldDB" id="W4KHY4"/>
<dbReference type="InParanoid" id="W4KHY4"/>
<evidence type="ECO:0000313" key="2">
    <source>
        <dbReference type="Proteomes" id="UP000030671"/>
    </source>
</evidence>
<gene>
    <name evidence="1" type="ORF">HETIRDRAFT_103216</name>
</gene>
<dbReference type="GeneID" id="20665876"/>
<dbReference type="EMBL" id="KI925456">
    <property type="protein sequence ID" value="ETW84691.1"/>
    <property type="molecule type" value="Genomic_DNA"/>
</dbReference>
<dbReference type="HOGENOM" id="CLU_1180349_0_0_1"/>
<dbReference type="RefSeq" id="XP_009544329.1">
    <property type="nucleotide sequence ID" value="XM_009546034.1"/>
</dbReference>
<keyword evidence="2" id="KW-1185">Reference proteome</keyword>
<proteinExistence type="predicted"/>
<reference evidence="1 2" key="1">
    <citation type="journal article" date="2012" name="New Phytol.">
        <title>Insight into trade-off between wood decay and parasitism from the genome of a fungal forest pathogen.</title>
        <authorList>
            <person name="Olson A."/>
            <person name="Aerts A."/>
            <person name="Asiegbu F."/>
            <person name="Belbahri L."/>
            <person name="Bouzid O."/>
            <person name="Broberg A."/>
            <person name="Canback B."/>
            <person name="Coutinho P.M."/>
            <person name="Cullen D."/>
            <person name="Dalman K."/>
            <person name="Deflorio G."/>
            <person name="van Diepen L.T."/>
            <person name="Dunand C."/>
            <person name="Duplessis S."/>
            <person name="Durling M."/>
            <person name="Gonthier P."/>
            <person name="Grimwood J."/>
            <person name="Fossdal C.G."/>
            <person name="Hansson D."/>
            <person name="Henrissat B."/>
            <person name="Hietala A."/>
            <person name="Himmelstrand K."/>
            <person name="Hoffmeister D."/>
            <person name="Hogberg N."/>
            <person name="James T.Y."/>
            <person name="Karlsson M."/>
            <person name="Kohler A."/>
            <person name="Kues U."/>
            <person name="Lee Y.H."/>
            <person name="Lin Y.C."/>
            <person name="Lind M."/>
            <person name="Lindquist E."/>
            <person name="Lombard V."/>
            <person name="Lucas S."/>
            <person name="Lunden K."/>
            <person name="Morin E."/>
            <person name="Murat C."/>
            <person name="Park J."/>
            <person name="Raffaello T."/>
            <person name="Rouze P."/>
            <person name="Salamov A."/>
            <person name="Schmutz J."/>
            <person name="Solheim H."/>
            <person name="Stahlberg J."/>
            <person name="Velez H."/>
            <person name="de Vries R.P."/>
            <person name="Wiebenga A."/>
            <person name="Woodward S."/>
            <person name="Yakovlev I."/>
            <person name="Garbelotto M."/>
            <person name="Martin F."/>
            <person name="Grigoriev I.V."/>
            <person name="Stenlid J."/>
        </authorList>
    </citation>
    <scope>NUCLEOTIDE SEQUENCE [LARGE SCALE GENOMIC DNA]</scope>
    <source>
        <strain evidence="1 2">TC 32-1</strain>
    </source>
</reference>
<dbReference type="Proteomes" id="UP000030671">
    <property type="component" value="Unassembled WGS sequence"/>
</dbReference>
<dbReference type="KEGG" id="hir:HETIRDRAFT_103216"/>
<sequence length="235" mass="24782">MLLLAATPERRLRTSRQSSNWACLAPNEPAHASLGVACRTTRLALASLRWRLLGRAKTSRPIAATFVVGLNRRTGPALGTLRVVVGSGWLVHRMGYPAFSRTTLASWGVRLASHELSAGPSAYGTKQCPAHNPRGSSRALEATRATQGGHVADMETTQRGDAPVMPVHASAVRWQPTRVGGGPFPPRARLLPNAATTVTRRGTVLTLASPVPPRATPLGGYPICHGSGGAQKCAP</sequence>